<dbReference type="GO" id="GO:0016740">
    <property type="term" value="F:transferase activity"/>
    <property type="evidence" value="ECO:0007669"/>
    <property type="project" value="UniProtKB-KW"/>
</dbReference>
<proteinExistence type="predicted"/>
<evidence type="ECO:0000256" key="9">
    <source>
        <dbReference type="SAM" id="Phobius"/>
    </source>
</evidence>
<gene>
    <name evidence="11" type="ORF">SAMN05216474_2735</name>
</gene>
<dbReference type="OrthoDB" id="9777768at2"/>
<feature type="transmembrane region" description="Helical" evidence="9">
    <location>
        <begin position="84"/>
        <end position="108"/>
    </location>
</feature>
<keyword evidence="11" id="KW-0808">Transferase</keyword>
<evidence type="ECO:0000256" key="6">
    <source>
        <dbReference type="PIRSR" id="PIRSR005091-1"/>
    </source>
</evidence>
<sequence length="619" mass="71108">MIKSVWTYGKSYLKLYAFWFLLFLFQRILFLLFYSDKLENTGVTDIFGIFYHAIRLDFATASLLLLPLLVYLPLKTILPRFGHLFFRILFLLTLVYSVLIHCGELNIYEEWNHKLSSRIFTHLSNPDEVARTAEFKHFIFFALFLLLEFTWAYLVWKFFFQHQFFQQTTTKHNWSYHLASALAFGVSFVGLRGGLQPIPININSAMFSNNYVVNDIAVNSTYFSSKDFLLFRRGSIGNLYPEMAEAETEQRVKMLYAATGEHQNIFLKKKDVNIVLILLESWSANAVSATSDLKNTTPNFDALAQEGYLFDNIYSCGWTSEIGNSSTLSGYPALPEISVTMQSDKSRSLPSLNQDLKQKGYYSSYLFSGDLKYGNIGGYLLNHGFDAVKDELDFPSGIQKRGKLNYYDADLYDFLLAEINASPQPFFHCAFTGSTHSPFDQPSPKQNNFEGEEEDFMNALIYSDEALGAFMAKAKKQSWYENTLFVFMADHGHAAPHYRNPSDINFFRIPLLFYGEVIQEAYRGTKNNIIGSQSDFAKTLLNQMGMATDRYPWSKDLMDTTIHPFALHTLRMGYGYLSNEGNYAYSFDTQKEHLNDISEEGKLNSYALINALLEDFETR</sequence>
<dbReference type="InterPro" id="IPR050448">
    <property type="entry name" value="OpgB/LTA_synthase_biosynth"/>
</dbReference>
<feature type="binding site" evidence="8">
    <location>
        <position position="280"/>
    </location>
    <ligand>
        <name>Mn(2+)</name>
        <dbReference type="ChEBI" id="CHEBI:29035"/>
    </ligand>
</feature>
<keyword evidence="7" id="KW-0464">Manganese</keyword>
<feature type="active site" evidence="6">
    <location>
        <position position="319"/>
    </location>
</feature>
<keyword evidence="12" id="KW-1185">Reference proteome</keyword>
<dbReference type="InterPro" id="IPR017850">
    <property type="entry name" value="Alkaline_phosphatase_core_sf"/>
</dbReference>
<dbReference type="Pfam" id="PF00884">
    <property type="entry name" value="Sulfatase"/>
    <property type="match status" value="1"/>
</dbReference>
<dbReference type="SUPFAM" id="SSF53649">
    <property type="entry name" value="Alkaline phosphatase-like"/>
    <property type="match status" value="1"/>
</dbReference>
<dbReference type="InterPro" id="IPR012160">
    <property type="entry name" value="LtaS-like"/>
</dbReference>
<feature type="binding site" evidence="8">
    <location>
        <position position="490"/>
    </location>
    <ligand>
        <name>Mn(2+)</name>
        <dbReference type="ChEBI" id="CHEBI:29035"/>
    </ligand>
</feature>
<feature type="binding site" evidence="8">
    <location>
        <position position="491"/>
    </location>
    <ligand>
        <name>Mn(2+)</name>
        <dbReference type="ChEBI" id="CHEBI:29035"/>
    </ligand>
</feature>
<dbReference type="PANTHER" id="PTHR47371">
    <property type="entry name" value="LIPOTEICHOIC ACID SYNTHASE"/>
    <property type="match status" value="1"/>
</dbReference>
<keyword evidence="7" id="KW-0479">Metal-binding</keyword>
<reference evidence="11 12" key="1">
    <citation type="submission" date="2016-10" db="EMBL/GenBank/DDBJ databases">
        <authorList>
            <person name="de Groot N.N."/>
        </authorList>
    </citation>
    <scope>NUCLEOTIDE SEQUENCE [LARGE SCALE GENOMIC DNA]</scope>
    <source>
        <strain evidence="11 12">CGMCC 1.7005</strain>
    </source>
</reference>
<evidence type="ECO:0000256" key="8">
    <source>
        <dbReference type="PIRSR" id="PIRSR005091-3"/>
    </source>
</evidence>
<keyword evidence="3 9" id="KW-0812">Transmembrane</keyword>
<evidence type="ECO:0000259" key="10">
    <source>
        <dbReference type="Pfam" id="PF00884"/>
    </source>
</evidence>
<dbReference type="EMBL" id="FPAS01000005">
    <property type="protein sequence ID" value="SFT85542.1"/>
    <property type="molecule type" value="Genomic_DNA"/>
</dbReference>
<protein>
    <submittedName>
        <fullName evidence="11">Phosphoglycerol transferase MdoB</fullName>
    </submittedName>
</protein>
<evidence type="ECO:0000256" key="1">
    <source>
        <dbReference type="ARBA" id="ARBA00004651"/>
    </source>
</evidence>
<evidence type="ECO:0000256" key="7">
    <source>
        <dbReference type="PIRSR" id="PIRSR005091-2"/>
    </source>
</evidence>
<evidence type="ECO:0000256" key="3">
    <source>
        <dbReference type="ARBA" id="ARBA00022692"/>
    </source>
</evidence>
<organism evidence="11 12">
    <name type="scientific">Lishizhenia tianjinensis</name>
    <dbReference type="NCBI Taxonomy" id="477690"/>
    <lineage>
        <taxon>Bacteria</taxon>
        <taxon>Pseudomonadati</taxon>
        <taxon>Bacteroidota</taxon>
        <taxon>Flavobacteriia</taxon>
        <taxon>Flavobacteriales</taxon>
        <taxon>Crocinitomicaceae</taxon>
        <taxon>Lishizhenia</taxon>
    </lineage>
</organism>
<accession>A0A1I7BEL1</accession>
<dbReference type="PIRSF" id="PIRSF005091">
    <property type="entry name" value="Mmb_sulf_HI1246"/>
    <property type="match status" value="1"/>
</dbReference>
<dbReference type="GO" id="GO:0046872">
    <property type="term" value="F:metal ion binding"/>
    <property type="evidence" value="ECO:0007669"/>
    <property type="project" value="UniProtKB-KW"/>
</dbReference>
<dbReference type="InterPro" id="IPR000917">
    <property type="entry name" value="Sulfatase_N"/>
</dbReference>
<evidence type="ECO:0000313" key="11">
    <source>
        <dbReference type="EMBL" id="SFT85542.1"/>
    </source>
</evidence>
<dbReference type="GO" id="GO:0005886">
    <property type="term" value="C:plasma membrane"/>
    <property type="evidence" value="ECO:0007669"/>
    <property type="project" value="UniProtKB-SubCell"/>
</dbReference>
<dbReference type="STRING" id="477690.SAMN05216474_2735"/>
<feature type="transmembrane region" description="Helical" evidence="9">
    <location>
        <begin position="138"/>
        <end position="156"/>
    </location>
</feature>
<dbReference type="AlphaFoldDB" id="A0A1I7BEL1"/>
<keyword evidence="2" id="KW-1003">Cell membrane</keyword>
<feature type="binding site" evidence="7">
    <location>
        <position position="436"/>
    </location>
    <ligand>
        <name>substrate</name>
    </ligand>
</feature>
<keyword evidence="5 9" id="KW-0472">Membrane</keyword>
<evidence type="ECO:0000313" key="12">
    <source>
        <dbReference type="Proteomes" id="UP000236454"/>
    </source>
</evidence>
<dbReference type="CDD" id="cd16015">
    <property type="entry name" value="LTA_synthase"/>
    <property type="match status" value="1"/>
</dbReference>
<evidence type="ECO:0000256" key="5">
    <source>
        <dbReference type="ARBA" id="ARBA00023136"/>
    </source>
</evidence>
<feature type="binding site" evidence="8">
    <location>
        <position position="319"/>
    </location>
    <ligand>
        <name>Mn(2+)</name>
        <dbReference type="ChEBI" id="CHEBI:29035"/>
    </ligand>
</feature>
<dbReference type="Proteomes" id="UP000236454">
    <property type="component" value="Unassembled WGS sequence"/>
</dbReference>
<dbReference type="Gene3D" id="3.40.720.10">
    <property type="entry name" value="Alkaline Phosphatase, subunit A"/>
    <property type="match status" value="1"/>
</dbReference>
<dbReference type="PANTHER" id="PTHR47371:SF3">
    <property type="entry name" value="PHOSPHOGLYCEROL TRANSFERASE I"/>
    <property type="match status" value="1"/>
</dbReference>
<feature type="transmembrane region" description="Helical" evidence="9">
    <location>
        <begin position="46"/>
        <end position="72"/>
    </location>
</feature>
<dbReference type="RefSeq" id="WP_139230387.1">
    <property type="nucleotide sequence ID" value="NZ_FPAS01000005.1"/>
</dbReference>
<evidence type="ECO:0000256" key="2">
    <source>
        <dbReference type="ARBA" id="ARBA00022475"/>
    </source>
</evidence>
<feature type="transmembrane region" description="Helical" evidence="9">
    <location>
        <begin position="176"/>
        <end position="195"/>
    </location>
</feature>
<comment type="subcellular location">
    <subcellularLocation>
        <location evidence="1">Cell membrane</location>
        <topology evidence="1">Multi-pass membrane protein</topology>
    </subcellularLocation>
</comment>
<keyword evidence="4 9" id="KW-1133">Transmembrane helix</keyword>
<evidence type="ECO:0000256" key="4">
    <source>
        <dbReference type="ARBA" id="ARBA00022989"/>
    </source>
</evidence>
<feature type="domain" description="Sulfatase N-terminal" evidence="10">
    <location>
        <begin position="273"/>
        <end position="546"/>
    </location>
</feature>
<name>A0A1I7BEL1_9FLAO</name>
<feature type="transmembrane region" description="Helical" evidence="9">
    <location>
        <begin position="12"/>
        <end position="34"/>
    </location>
</feature>